<evidence type="ECO:0000313" key="3">
    <source>
        <dbReference type="EMBL" id="CAL8129115.1"/>
    </source>
</evidence>
<accession>A0ABP1RJD3</accession>
<organism evidence="3 4">
    <name type="scientific">Orchesella dallaii</name>
    <dbReference type="NCBI Taxonomy" id="48710"/>
    <lineage>
        <taxon>Eukaryota</taxon>
        <taxon>Metazoa</taxon>
        <taxon>Ecdysozoa</taxon>
        <taxon>Arthropoda</taxon>
        <taxon>Hexapoda</taxon>
        <taxon>Collembola</taxon>
        <taxon>Entomobryomorpha</taxon>
        <taxon>Entomobryoidea</taxon>
        <taxon>Orchesellidae</taxon>
        <taxon>Orchesellinae</taxon>
        <taxon>Orchesella</taxon>
    </lineage>
</organism>
<keyword evidence="2" id="KW-0732">Signal</keyword>
<feature type="signal peptide" evidence="2">
    <location>
        <begin position="1"/>
        <end position="22"/>
    </location>
</feature>
<comment type="caution">
    <text evidence="3">The sequence shown here is derived from an EMBL/GenBank/DDBJ whole genome shotgun (WGS) entry which is preliminary data.</text>
</comment>
<feature type="transmembrane region" description="Helical" evidence="1">
    <location>
        <begin position="680"/>
        <end position="700"/>
    </location>
</feature>
<feature type="transmembrane region" description="Helical" evidence="1">
    <location>
        <begin position="403"/>
        <end position="421"/>
    </location>
</feature>
<sequence length="749" mass="85429">MQAFAKLQILVSILATFPSILCFQLPINLEKYQSCTIYAVRIDPETVNSKHLLATNLLINQTIQQNGANPKLTWIITDHTAPMSTISSLDEIRIQYQKALTTSSYAISPHSKSLAGNSCTVILTDVSQVTMESIVYADLHEAWQIWLRISANGRRLPLGSSSNAILTFTTNPSWKLPRPQLHNTIMVPSAIMFTLTLNFDTFSVEKVQWCCYQCDSEREKLEVDNPFTETFTKLLYKNFPTQLFPKGSPTLSRLSFRPRVNWRSFLSKPLINIDLPSVPHLSQEDRLYCKYSKDTFRKIHGGVKGNTKDCVHTDTFLSTILADFLNYTAVFGNGMLNPWPRVYFKTIIAWTPVNEFLLQTLHFEGQNFGYNDVMQTSLDYCEDESSTKIPGIIKILLEPFEPYIWIASGVTSLVFAGYLVIENRIKITIIGMKAMKKRTISKILFDVYAIIIQNEASKTISVTVIFLSACALLKFIYTGIMAGEMIVPPSIHIHSTLTELFSKHYKLASPPINIHMETYPNVTFALRQTRGMYLENALNSEGFQGDIYSEKYWTEPLRERDFTNYLDFNKATMELRVTSKVVSCNVIPSLRGTQAGLNLIQKGKKKRCHRAKKTYNGQVDFVWVEYSIISREILRVLNSLMYDSGIRYFWNGILHHYDVLVRNHQGTHALVEAMAMDDRLLTIIKSTAALWGVGLVVFLWEIRGKRRDILKHLASIILKLFGTCGERKLENGYEGKVGKFIMVQPRSEH</sequence>
<evidence type="ECO:0000313" key="4">
    <source>
        <dbReference type="Proteomes" id="UP001642540"/>
    </source>
</evidence>
<gene>
    <name evidence="3" type="ORF">ODALV1_LOCUS22874</name>
</gene>
<name>A0ABP1RJD3_9HEXA</name>
<dbReference type="EMBL" id="CAXLJM020000076">
    <property type="protein sequence ID" value="CAL8129115.1"/>
    <property type="molecule type" value="Genomic_DNA"/>
</dbReference>
<keyword evidence="1" id="KW-1133">Transmembrane helix</keyword>
<protein>
    <submittedName>
        <fullName evidence="3">Uncharacterized protein</fullName>
    </submittedName>
</protein>
<keyword evidence="4" id="KW-1185">Reference proteome</keyword>
<dbReference type="Proteomes" id="UP001642540">
    <property type="component" value="Unassembled WGS sequence"/>
</dbReference>
<keyword evidence="1" id="KW-0472">Membrane</keyword>
<keyword evidence="1" id="KW-0812">Transmembrane</keyword>
<reference evidence="3 4" key="1">
    <citation type="submission" date="2024-08" db="EMBL/GenBank/DDBJ databases">
        <authorList>
            <person name="Cucini C."/>
            <person name="Frati F."/>
        </authorList>
    </citation>
    <scope>NUCLEOTIDE SEQUENCE [LARGE SCALE GENOMIC DNA]</scope>
</reference>
<evidence type="ECO:0000256" key="2">
    <source>
        <dbReference type="SAM" id="SignalP"/>
    </source>
</evidence>
<proteinExistence type="predicted"/>
<feature type="chain" id="PRO_5047082755" evidence="2">
    <location>
        <begin position="23"/>
        <end position="749"/>
    </location>
</feature>
<feature type="transmembrane region" description="Helical" evidence="1">
    <location>
        <begin position="460"/>
        <end position="480"/>
    </location>
</feature>
<evidence type="ECO:0000256" key="1">
    <source>
        <dbReference type="SAM" id="Phobius"/>
    </source>
</evidence>